<dbReference type="Proteomes" id="UP000078544">
    <property type="component" value="Unassembled WGS sequence"/>
</dbReference>
<keyword evidence="4 6" id="KW-1133">Transmembrane helix</keyword>
<feature type="transmembrane region" description="Helical" evidence="6">
    <location>
        <begin position="84"/>
        <end position="102"/>
    </location>
</feature>
<dbReference type="InterPro" id="IPR036259">
    <property type="entry name" value="MFS_trans_sf"/>
</dbReference>
<dbReference type="FunFam" id="1.20.1250.20:FF:000057">
    <property type="entry name" value="MFS general substrate transporter"/>
    <property type="match status" value="1"/>
</dbReference>
<reference evidence="8 9" key="1">
    <citation type="journal article" date="2016" name="Genome Biol. Evol.">
        <title>Divergent and convergent evolution of fungal pathogenicity.</title>
        <authorList>
            <person name="Shang Y."/>
            <person name="Xiao G."/>
            <person name="Zheng P."/>
            <person name="Cen K."/>
            <person name="Zhan S."/>
            <person name="Wang C."/>
        </authorList>
    </citation>
    <scope>NUCLEOTIDE SEQUENCE [LARGE SCALE GENOMIC DNA]</scope>
    <source>
        <strain evidence="8 9">RCEF 2490</strain>
    </source>
</reference>
<evidence type="ECO:0000256" key="2">
    <source>
        <dbReference type="ARBA" id="ARBA00022448"/>
    </source>
</evidence>
<sequence>MDRTNIGNARVAGMDTDLELDSDRYSIALIIFFVSYVIFEIPSNMILSRTRPSLYLSTIMMLWGAVTIGMAFSPNYRALVGFRFVMGLLESGFAPGVLVLLSSWYRKEEQGKRFAIYISAAIISGAFGGILAGVITDKLDQFRGIRGWRWLFIIEGAITIVVAMVSAFVLPDFPENTSRKKFNDQERQLAIERLRSASEPDAREARVTHLTALRLGLTNFKTWLFVLGYMVCLRARSR</sequence>
<dbReference type="SUPFAM" id="SSF103473">
    <property type="entry name" value="MFS general substrate transporter"/>
    <property type="match status" value="1"/>
</dbReference>
<feature type="transmembrane region" description="Helical" evidence="6">
    <location>
        <begin position="25"/>
        <end position="42"/>
    </location>
</feature>
<feature type="transmembrane region" description="Helical" evidence="6">
    <location>
        <begin position="114"/>
        <end position="135"/>
    </location>
</feature>
<protein>
    <submittedName>
        <fullName evidence="8">Major facilitator superfamily domain, general substrate transporter</fullName>
    </submittedName>
</protein>
<keyword evidence="3 6" id="KW-0812">Transmembrane</keyword>
<keyword evidence="5 6" id="KW-0472">Membrane</keyword>
<dbReference type="PANTHER" id="PTHR43791:SF38">
    <property type="entry name" value="MAJOR FACILITATOR SUPERFAMILY (MFS) PROFILE DOMAIN-CONTAINING PROTEIN"/>
    <property type="match status" value="1"/>
</dbReference>
<dbReference type="EMBL" id="AZGY01000017">
    <property type="protein sequence ID" value="KZZ91687.1"/>
    <property type="molecule type" value="Genomic_DNA"/>
</dbReference>
<evidence type="ECO:0000259" key="7">
    <source>
        <dbReference type="PROSITE" id="PS50850"/>
    </source>
</evidence>
<feature type="transmembrane region" description="Helical" evidence="6">
    <location>
        <begin position="147"/>
        <end position="170"/>
    </location>
</feature>
<evidence type="ECO:0000313" key="9">
    <source>
        <dbReference type="Proteomes" id="UP000078544"/>
    </source>
</evidence>
<keyword evidence="2" id="KW-0813">Transport</keyword>
<dbReference type="Pfam" id="PF07690">
    <property type="entry name" value="MFS_1"/>
    <property type="match status" value="1"/>
</dbReference>
<evidence type="ECO:0000256" key="6">
    <source>
        <dbReference type="SAM" id="Phobius"/>
    </source>
</evidence>
<dbReference type="GO" id="GO:0016020">
    <property type="term" value="C:membrane"/>
    <property type="evidence" value="ECO:0007669"/>
    <property type="project" value="UniProtKB-SubCell"/>
</dbReference>
<organism evidence="8 9">
    <name type="scientific">Moelleriella libera RCEF 2490</name>
    <dbReference type="NCBI Taxonomy" id="1081109"/>
    <lineage>
        <taxon>Eukaryota</taxon>
        <taxon>Fungi</taxon>
        <taxon>Dikarya</taxon>
        <taxon>Ascomycota</taxon>
        <taxon>Pezizomycotina</taxon>
        <taxon>Sordariomycetes</taxon>
        <taxon>Hypocreomycetidae</taxon>
        <taxon>Hypocreales</taxon>
        <taxon>Clavicipitaceae</taxon>
        <taxon>Moelleriella</taxon>
    </lineage>
</organism>
<feature type="domain" description="Major facilitator superfamily (MFS) profile" evidence="7">
    <location>
        <begin position="1"/>
        <end position="238"/>
    </location>
</feature>
<keyword evidence="9" id="KW-1185">Reference proteome</keyword>
<name>A0A167YRX4_9HYPO</name>
<dbReference type="InterPro" id="IPR011701">
    <property type="entry name" value="MFS"/>
</dbReference>
<dbReference type="STRING" id="1081109.A0A167YRX4"/>
<evidence type="ECO:0000256" key="1">
    <source>
        <dbReference type="ARBA" id="ARBA00004141"/>
    </source>
</evidence>
<evidence type="ECO:0000256" key="5">
    <source>
        <dbReference type="ARBA" id="ARBA00023136"/>
    </source>
</evidence>
<dbReference type="PANTHER" id="PTHR43791">
    <property type="entry name" value="PERMEASE-RELATED"/>
    <property type="match status" value="1"/>
</dbReference>
<dbReference type="Gene3D" id="1.20.1250.20">
    <property type="entry name" value="MFS general substrate transporter like domains"/>
    <property type="match status" value="1"/>
</dbReference>
<dbReference type="PROSITE" id="PS50850">
    <property type="entry name" value="MFS"/>
    <property type="match status" value="1"/>
</dbReference>
<proteinExistence type="predicted"/>
<dbReference type="GO" id="GO:0022857">
    <property type="term" value="F:transmembrane transporter activity"/>
    <property type="evidence" value="ECO:0007669"/>
    <property type="project" value="InterPro"/>
</dbReference>
<feature type="transmembrane region" description="Helical" evidence="6">
    <location>
        <begin position="54"/>
        <end position="72"/>
    </location>
</feature>
<evidence type="ECO:0000256" key="3">
    <source>
        <dbReference type="ARBA" id="ARBA00022692"/>
    </source>
</evidence>
<dbReference type="OrthoDB" id="4934356at2759"/>
<evidence type="ECO:0000256" key="4">
    <source>
        <dbReference type="ARBA" id="ARBA00022989"/>
    </source>
</evidence>
<gene>
    <name evidence="8" type="ORF">AAL_06441</name>
</gene>
<comment type="caution">
    <text evidence="8">The sequence shown here is derived from an EMBL/GenBank/DDBJ whole genome shotgun (WGS) entry which is preliminary data.</text>
</comment>
<dbReference type="AlphaFoldDB" id="A0A167YRX4"/>
<accession>A0A167YRX4</accession>
<dbReference type="InterPro" id="IPR020846">
    <property type="entry name" value="MFS_dom"/>
</dbReference>
<evidence type="ECO:0000313" key="8">
    <source>
        <dbReference type="EMBL" id="KZZ91687.1"/>
    </source>
</evidence>
<comment type="subcellular location">
    <subcellularLocation>
        <location evidence="1">Membrane</location>
        <topology evidence="1">Multi-pass membrane protein</topology>
    </subcellularLocation>
</comment>